<evidence type="ECO:0000259" key="1">
    <source>
        <dbReference type="Pfam" id="PF01796"/>
    </source>
</evidence>
<dbReference type="Pfam" id="PF01796">
    <property type="entry name" value="OB_ChsH2_C"/>
    <property type="match status" value="1"/>
</dbReference>
<proteinExistence type="predicted"/>
<sequence length="99" mass="11071">MLSPVKLWRNQKYTRELLGKSGKVVSFTVIRVPPAGFESQAPYPVVLVDLGGRLQIGQLVDVQAHQIRTGLRVRAVIRRVRQPDPEGVIPYGVKFKPVV</sequence>
<dbReference type="EMBL" id="LCFD01000010">
    <property type="protein sequence ID" value="KKS86462.1"/>
    <property type="molecule type" value="Genomic_DNA"/>
</dbReference>
<name>A0A0G1CLT5_9BACT</name>
<dbReference type="SUPFAM" id="SSF50249">
    <property type="entry name" value="Nucleic acid-binding proteins"/>
    <property type="match status" value="1"/>
</dbReference>
<dbReference type="AlphaFoldDB" id="A0A0G1CLT5"/>
<dbReference type="InterPro" id="IPR012340">
    <property type="entry name" value="NA-bd_OB-fold"/>
</dbReference>
<accession>A0A0G1CLT5</accession>
<organism evidence="2 3">
    <name type="scientific">Candidatus Gottesmanbacteria bacterium GW2011_GWB1_43_11</name>
    <dbReference type="NCBI Taxonomy" id="1618446"/>
    <lineage>
        <taxon>Bacteria</taxon>
        <taxon>Candidatus Gottesmaniibacteriota</taxon>
    </lineage>
</organism>
<evidence type="ECO:0000313" key="2">
    <source>
        <dbReference type="EMBL" id="KKS86462.1"/>
    </source>
</evidence>
<evidence type="ECO:0000313" key="3">
    <source>
        <dbReference type="Proteomes" id="UP000034050"/>
    </source>
</evidence>
<dbReference type="STRING" id="1618446.UV61_C0010G0013"/>
<reference evidence="2 3" key="1">
    <citation type="journal article" date="2015" name="Nature">
        <title>rRNA introns, odd ribosomes, and small enigmatic genomes across a large radiation of phyla.</title>
        <authorList>
            <person name="Brown C.T."/>
            <person name="Hug L.A."/>
            <person name="Thomas B.C."/>
            <person name="Sharon I."/>
            <person name="Castelle C.J."/>
            <person name="Singh A."/>
            <person name="Wilkins M.J."/>
            <person name="Williams K.H."/>
            <person name="Banfield J.F."/>
        </authorList>
    </citation>
    <scope>NUCLEOTIDE SEQUENCE [LARGE SCALE GENOMIC DNA]</scope>
</reference>
<feature type="domain" description="ChsH2 C-terminal OB-fold" evidence="1">
    <location>
        <begin position="18"/>
        <end position="78"/>
    </location>
</feature>
<protein>
    <submittedName>
        <fullName evidence="2">Protein AcaC</fullName>
    </submittedName>
</protein>
<dbReference type="InterPro" id="IPR002878">
    <property type="entry name" value="ChsH2_C"/>
</dbReference>
<comment type="caution">
    <text evidence="2">The sequence shown here is derived from an EMBL/GenBank/DDBJ whole genome shotgun (WGS) entry which is preliminary data.</text>
</comment>
<gene>
    <name evidence="2" type="ORF">UV61_C0010G0013</name>
</gene>
<dbReference type="Proteomes" id="UP000034050">
    <property type="component" value="Unassembled WGS sequence"/>
</dbReference>